<dbReference type="GO" id="GO:0004651">
    <property type="term" value="F:polynucleotide 5'-phosphatase activity"/>
    <property type="evidence" value="ECO:0007669"/>
    <property type="project" value="InterPro"/>
</dbReference>
<dbReference type="InterPro" id="IPR012340">
    <property type="entry name" value="NA-bd_OB-fold"/>
</dbReference>
<keyword evidence="10" id="KW-0342">GTP-binding</keyword>
<dbReference type="InterPro" id="IPR004971">
    <property type="entry name" value="mRNA_G-N7_MeTrfase_dom"/>
</dbReference>
<evidence type="ECO:0000256" key="8">
    <source>
        <dbReference type="ARBA" id="ARBA00022884"/>
    </source>
</evidence>
<evidence type="ECO:0000256" key="2">
    <source>
        <dbReference type="ARBA" id="ARBA00022603"/>
    </source>
</evidence>
<dbReference type="PANTHER" id="PTHR12189">
    <property type="entry name" value="MRNA GUANINE-7- METHYLTRANSFERASE"/>
    <property type="match status" value="1"/>
</dbReference>
<dbReference type="InterPro" id="IPR013846">
    <property type="entry name" value="mRNA_cap_enzyme_C"/>
</dbReference>
<evidence type="ECO:0000259" key="12">
    <source>
        <dbReference type="PROSITE" id="PS51562"/>
    </source>
</evidence>
<protein>
    <recommendedName>
        <fullName evidence="12">mRNA cap 0 methyltransferase domain-containing protein</fullName>
    </recommendedName>
</protein>
<dbReference type="SUPFAM" id="SSF53335">
    <property type="entry name" value="S-adenosyl-L-methionine-dependent methyltransferases"/>
    <property type="match status" value="1"/>
</dbReference>
<dbReference type="Gene3D" id="3.40.50.150">
    <property type="entry name" value="Vaccinia Virus protein VP39"/>
    <property type="match status" value="1"/>
</dbReference>
<keyword evidence="3" id="KW-0507">mRNA processing</keyword>
<organism evidence="13">
    <name type="scientific">viral metagenome</name>
    <dbReference type="NCBI Taxonomy" id="1070528"/>
    <lineage>
        <taxon>unclassified sequences</taxon>
        <taxon>metagenomes</taxon>
        <taxon>organismal metagenomes</taxon>
    </lineage>
</organism>
<dbReference type="InterPro" id="IPR039753">
    <property type="entry name" value="RG7MT1"/>
</dbReference>
<keyword evidence="9" id="KW-0506">mRNA capping</keyword>
<comment type="pathway">
    <text evidence="1">mRNA processing; mRNA capping.</text>
</comment>
<dbReference type="GO" id="GO:0140818">
    <property type="term" value="F:mRNA 5'-triphosphate monophosphatase activity"/>
    <property type="evidence" value="ECO:0007669"/>
    <property type="project" value="UniProtKB-EC"/>
</dbReference>
<dbReference type="InterPro" id="IPR029063">
    <property type="entry name" value="SAM-dependent_MTases_sf"/>
</dbReference>
<keyword evidence="7" id="KW-0378">Hydrolase</keyword>
<dbReference type="GO" id="GO:0005525">
    <property type="term" value="F:GTP binding"/>
    <property type="evidence" value="ECO:0007669"/>
    <property type="project" value="UniProtKB-KW"/>
</dbReference>
<dbReference type="Pfam" id="PF01331">
    <property type="entry name" value="mRNA_cap_enzyme"/>
    <property type="match status" value="1"/>
</dbReference>
<evidence type="ECO:0000256" key="3">
    <source>
        <dbReference type="ARBA" id="ARBA00022664"/>
    </source>
</evidence>
<reference evidence="13" key="1">
    <citation type="journal article" date="2020" name="Nature">
        <title>Giant virus diversity and host interactions through global metagenomics.</title>
        <authorList>
            <person name="Schulz F."/>
            <person name="Roux S."/>
            <person name="Paez-Espino D."/>
            <person name="Jungbluth S."/>
            <person name="Walsh D.A."/>
            <person name="Denef V.J."/>
            <person name="McMahon K.D."/>
            <person name="Konstantinidis K.T."/>
            <person name="Eloe-Fadrosh E.A."/>
            <person name="Kyrpides N.C."/>
            <person name="Woyke T."/>
        </authorList>
    </citation>
    <scope>NUCLEOTIDE SEQUENCE</scope>
    <source>
        <strain evidence="13">GVMAG-M-3300020187-37</strain>
    </source>
</reference>
<comment type="catalytic activity">
    <reaction evidence="11">
        <text>a 5'-end triphospho-ribonucleoside in mRNA + H2O = a 5'-end diphospho-ribonucleoside in mRNA + phosphate + H(+)</text>
        <dbReference type="Rhea" id="RHEA:67004"/>
        <dbReference type="Rhea" id="RHEA-COMP:17164"/>
        <dbReference type="Rhea" id="RHEA-COMP:17165"/>
        <dbReference type="ChEBI" id="CHEBI:15377"/>
        <dbReference type="ChEBI" id="CHEBI:15378"/>
        <dbReference type="ChEBI" id="CHEBI:43474"/>
        <dbReference type="ChEBI" id="CHEBI:167616"/>
        <dbReference type="ChEBI" id="CHEBI:167618"/>
        <dbReference type="EC" id="3.6.1.74"/>
    </reaction>
    <physiologicalReaction direction="left-to-right" evidence="11">
        <dbReference type="Rhea" id="RHEA:67005"/>
    </physiologicalReaction>
</comment>
<dbReference type="Gene3D" id="2.40.50.140">
    <property type="entry name" value="Nucleic acid-binding proteins"/>
    <property type="match status" value="1"/>
</dbReference>
<dbReference type="PROSITE" id="PS51562">
    <property type="entry name" value="RNA_CAP0_MT"/>
    <property type="match status" value="1"/>
</dbReference>
<accession>A0A6C0C5E8</accession>
<evidence type="ECO:0000256" key="11">
    <source>
        <dbReference type="ARBA" id="ARBA00047740"/>
    </source>
</evidence>
<keyword evidence="5" id="KW-0949">S-adenosyl-L-methionine</keyword>
<keyword evidence="4" id="KW-0808">Transferase</keyword>
<evidence type="ECO:0000256" key="1">
    <source>
        <dbReference type="ARBA" id="ARBA00005129"/>
    </source>
</evidence>
<evidence type="ECO:0000256" key="4">
    <source>
        <dbReference type="ARBA" id="ARBA00022679"/>
    </source>
</evidence>
<dbReference type="EMBL" id="MN739345">
    <property type="protein sequence ID" value="QHS99576.1"/>
    <property type="molecule type" value="Genomic_DNA"/>
</dbReference>
<dbReference type="InterPro" id="IPR033469">
    <property type="entry name" value="CYTH-like_dom_sf"/>
</dbReference>
<evidence type="ECO:0000256" key="6">
    <source>
        <dbReference type="ARBA" id="ARBA00022741"/>
    </source>
</evidence>
<name>A0A6C0C5E8_9ZZZZ</name>
<dbReference type="Gene3D" id="3.30.470.30">
    <property type="entry name" value="DNA ligase/mRNA capping enzyme"/>
    <property type="match status" value="1"/>
</dbReference>
<keyword evidence="2" id="KW-0489">Methyltransferase</keyword>
<dbReference type="GO" id="GO:0005524">
    <property type="term" value="F:ATP binding"/>
    <property type="evidence" value="ECO:0007669"/>
    <property type="project" value="InterPro"/>
</dbReference>
<keyword evidence="6" id="KW-0547">Nucleotide-binding</keyword>
<dbReference type="Pfam" id="PF03291">
    <property type="entry name" value="mRNA_G-N7_MeTrfase"/>
    <property type="match status" value="1"/>
</dbReference>
<feature type="domain" description="MRNA cap 0 methyltransferase" evidence="12">
    <location>
        <begin position="905"/>
        <end position="1243"/>
    </location>
</feature>
<evidence type="ECO:0000256" key="9">
    <source>
        <dbReference type="ARBA" id="ARBA00023042"/>
    </source>
</evidence>
<dbReference type="UniPathway" id="UPA00922"/>
<sequence>MEILNKEEDIQNHINHAISNDNLELEVILGSKESKNPINKDIFIKLLYKLKSDYDLISESINLDIRTNNNGFPSNTRCSILDLESIKRYCITNSLENITNLSFMKKSNYKNDKIPNSKIVNEDYNFRINLKLEDDLDYNEKQILKYNKSLTYKEKYYRYKKRYSFITSDKLFRIDLSIVKSTEWLFKQKKFQWAKTFKDADILNRPEQYELEIEYIGSISKKDNGVIMINDYYNKLKQGIENPISLSGNISNPLSLVVDIDEPSKKNSEYMQDTLLNLPKKPPSVKSKIIGKFVKIKESVIDEEIYIDVKDTLFEYNILVIDFQEDYDNKGNHVKLQFNVKSPTKTKLLKQLDDLIPEHNDKDFTPDSLTPAKKKQYSKIMKKIESVKNDDIVMWVSLDDIYSEYFDVNDLIMELYYSEQIGSGKSDLDKELKFSKEKLDLLTDKCIELLNNHLIYLLEIIHNNKLILSESQKDTIIKRYKLLTNQKKKKYTEFTGPQPITLNYENLLLSNDINIIKGYAVTEKADGIRCLLFITDNTGYLITSKIEIIPTGLKFPNVNGEWLLDGEYISNDKNGEKLDKNLYMIFDVYHNGKMTPKPAHTYPWLNTNKSKSESRSEILNNFKELIQDIELSDIDNIRIDIKQYEYGSQKLSNPKKDPKKYKVETKLIFDKCKNILDKQDSYEYYIDGLILLPTYLGVKGDRIDKGPVDIGGTWNYNFKWKPPEENTIDFKINIEKVGDSKKEKVYTINDELGIMKKYKKLNLITGYKEEEDMSIDFCMKLLNDEKPSLEKTKKFNPDNDGSVGITNLFLKDNKLLCIKDKSEIKDGDIVEMRYNKDGENGMIWEPLRVRHDKIYPNFQTTCNNVWKTITNPITNKLIQGIESYDINKVVDSVDKGYYISQNRSPQTKILTTLHNYIKNSLICGVCSSFNKHIQYLDLSCGRGGDVEKYNNPDCNIKFVLGLDKSNVNEACKRFFYLKNKQTDGVFLQSDTSLNIKSNESNMDIDHSKVMTDILYGLTTKIPKSYNEINKKYNGLAKNKFDVISSQFTLHYYLKDEDTFNGFLSNVNDNINTGGYFIATFYNGNKLYDILSEEDTLEYITDNGDTIYRINKEYDEEDSDNFEYDENHTENMFGKNINVYMDSIGQEIEEYLVNMKFLIDSFKNIGLKLVTPKPDKKYENIFKNSCINNGFGTFENVINELPNIAKDKTDTIFQKRYKGAANITKDEKLKLLSGLNVYLIFQKE</sequence>
<evidence type="ECO:0000256" key="10">
    <source>
        <dbReference type="ARBA" id="ARBA00023134"/>
    </source>
</evidence>
<evidence type="ECO:0000256" key="5">
    <source>
        <dbReference type="ARBA" id="ARBA00022691"/>
    </source>
</evidence>
<keyword evidence="8" id="KW-0694">RNA-binding</keyword>
<dbReference type="Gene3D" id="3.20.100.10">
    <property type="entry name" value="mRNA triphosphatase Cet1-like"/>
    <property type="match status" value="1"/>
</dbReference>
<dbReference type="AlphaFoldDB" id="A0A6C0C5E8"/>
<dbReference type="PANTHER" id="PTHR12189:SF2">
    <property type="entry name" value="MRNA CAP GUANINE-N7 METHYLTRANSFERASE"/>
    <property type="match status" value="1"/>
</dbReference>
<dbReference type="Pfam" id="PF03919">
    <property type="entry name" value="mRNA_cap_C"/>
    <property type="match status" value="1"/>
</dbReference>
<proteinExistence type="predicted"/>
<evidence type="ECO:0000313" key="13">
    <source>
        <dbReference type="EMBL" id="QHS99576.1"/>
    </source>
</evidence>
<dbReference type="SUPFAM" id="SSF50249">
    <property type="entry name" value="Nucleic acid-binding proteins"/>
    <property type="match status" value="1"/>
</dbReference>
<dbReference type="GO" id="GO:0003723">
    <property type="term" value="F:RNA binding"/>
    <property type="evidence" value="ECO:0007669"/>
    <property type="project" value="UniProtKB-KW"/>
</dbReference>
<evidence type="ECO:0000256" key="7">
    <source>
        <dbReference type="ARBA" id="ARBA00022801"/>
    </source>
</evidence>
<dbReference type="InterPro" id="IPR037009">
    <property type="entry name" value="mRNA_triPase_Cet1_sf"/>
</dbReference>
<dbReference type="GO" id="GO:0005634">
    <property type="term" value="C:nucleus"/>
    <property type="evidence" value="ECO:0007669"/>
    <property type="project" value="TreeGrafter"/>
</dbReference>
<dbReference type="GO" id="GO:0004484">
    <property type="term" value="F:mRNA guanylyltransferase activity"/>
    <property type="evidence" value="ECO:0007669"/>
    <property type="project" value="InterPro"/>
</dbReference>
<dbReference type="GO" id="GO:0004482">
    <property type="term" value="F:mRNA 5'-cap (guanine-N7-)-methyltransferase activity"/>
    <property type="evidence" value="ECO:0007669"/>
    <property type="project" value="InterPro"/>
</dbReference>
<dbReference type="SUPFAM" id="SSF56091">
    <property type="entry name" value="DNA ligase/mRNA capping enzyme, catalytic domain"/>
    <property type="match status" value="1"/>
</dbReference>
<dbReference type="InterPro" id="IPR001339">
    <property type="entry name" value="mRNA_cap_enzyme_adenylation"/>
</dbReference>
<dbReference type="SUPFAM" id="SSF55154">
    <property type="entry name" value="CYTH-like phosphatases"/>
    <property type="match status" value="1"/>
</dbReference>